<dbReference type="InterPro" id="IPR006143">
    <property type="entry name" value="RND_pump_MFP"/>
</dbReference>
<keyword evidence="2" id="KW-0813">Transport</keyword>
<dbReference type="GO" id="GO:0015679">
    <property type="term" value="P:plasma membrane copper ion transport"/>
    <property type="evidence" value="ECO:0007669"/>
    <property type="project" value="TreeGrafter"/>
</dbReference>
<dbReference type="GO" id="GO:0022857">
    <property type="term" value="F:transmembrane transporter activity"/>
    <property type="evidence" value="ECO:0007669"/>
    <property type="project" value="InterPro"/>
</dbReference>
<keyword evidence="3" id="KW-0732">Signal</keyword>
<dbReference type="SUPFAM" id="SSF111369">
    <property type="entry name" value="HlyD-like secretion proteins"/>
    <property type="match status" value="1"/>
</dbReference>
<dbReference type="Pfam" id="PF25954">
    <property type="entry name" value="Beta-barrel_RND_2"/>
    <property type="match status" value="1"/>
</dbReference>
<dbReference type="GO" id="GO:0030313">
    <property type="term" value="C:cell envelope"/>
    <property type="evidence" value="ECO:0007669"/>
    <property type="project" value="TreeGrafter"/>
</dbReference>
<comment type="similarity">
    <text evidence="1">Belongs to the membrane fusion protein (MFP) (TC 8.A.1) family.</text>
</comment>
<dbReference type="GO" id="GO:0060003">
    <property type="term" value="P:copper ion export"/>
    <property type="evidence" value="ECO:0007669"/>
    <property type="project" value="TreeGrafter"/>
</dbReference>
<name>A0A2X2JKX1_SPHMU</name>
<feature type="chain" id="PRO_5015851314" evidence="3">
    <location>
        <begin position="30"/>
        <end position="382"/>
    </location>
</feature>
<proteinExistence type="inferred from homology"/>
<dbReference type="Proteomes" id="UP000251241">
    <property type="component" value="Unassembled WGS sequence"/>
</dbReference>
<gene>
    <name evidence="5" type="primary">czcB_4</name>
    <name evidence="5" type="ORF">NCTC11343_04471</name>
</gene>
<evidence type="ECO:0000313" key="6">
    <source>
        <dbReference type="Proteomes" id="UP000251241"/>
    </source>
</evidence>
<evidence type="ECO:0000256" key="1">
    <source>
        <dbReference type="ARBA" id="ARBA00009477"/>
    </source>
</evidence>
<accession>A0A2X2JKX1</accession>
<dbReference type="EMBL" id="UAUU01000011">
    <property type="protein sequence ID" value="SPZ92423.1"/>
    <property type="molecule type" value="Genomic_DNA"/>
</dbReference>
<dbReference type="GeneID" id="97179418"/>
<dbReference type="GO" id="GO:0016020">
    <property type="term" value="C:membrane"/>
    <property type="evidence" value="ECO:0007669"/>
    <property type="project" value="InterPro"/>
</dbReference>
<dbReference type="NCBIfam" id="TIGR01730">
    <property type="entry name" value="RND_mfp"/>
    <property type="match status" value="1"/>
</dbReference>
<feature type="domain" description="CusB-like beta-barrel" evidence="4">
    <location>
        <begin position="233"/>
        <end position="305"/>
    </location>
</feature>
<dbReference type="Gene3D" id="2.40.50.100">
    <property type="match status" value="1"/>
</dbReference>
<reference evidence="5 6" key="1">
    <citation type="submission" date="2018-06" db="EMBL/GenBank/DDBJ databases">
        <authorList>
            <consortium name="Pathogen Informatics"/>
            <person name="Doyle S."/>
        </authorList>
    </citation>
    <scope>NUCLEOTIDE SEQUENCE [LARGE SCALE GENOMIC DNA]</scope>
    <source>
        <strain evidence="5 6">NCTC11343</strain>
    </source>
</reference>
<dbReference type="PANTHER" id="PTHR30097:SF4">
    <property type="entry name" value="SLR6042 PROTEIN"/>
    <property type="match status" value="1"/>
</dbReference>
<organism evidence="5 6">
    <name type="scientific">Sphingobacterium multivorum</name>
    <dbReference type="NCBI Taxonomy" id="28454"/>
    <lineage>
        <taxon>Bacteria</taxon>
        <taxon>Pseudomonadati</taxon>
        <taxon>Bacteroidota</taxon>
        <taxon>Sphingobacteriia</taxon>
        <taxon>Sphingobacteriales</taxon>
        <taxon>Sphingobacteriaceae</taxon>
        <taxon>Sphingobacterium</taxon>
    </lineage>
</organism>
<dbReference type="InterPro" id="IPR058792">
    <property type="entry name" value="Beta-barrel_RND_2"/>
</dbReference>
<sequence>MKTKNLLSHYMVYVLAVLCISCHRNTESAASTPPGPKDENLVSLTDAQLRNVHLEIVTLADEPITNILKVNGKIDVPPQNFVSVSIPLGGYLKSTKLLPGMKVSKGDVIAVVENPQFVQLQQDYLSAQSKLHFAQLDFRRQKELNQNQASSDKVMQQAQAEMNSQQIIMNAIAKQLELIHIQPSTVSAGNIRKSAPVYSTIDGYVSKVNVNIGKYVNPSDILFELINPTDIHLNLKVYEKDLEQLRPGQLLLAYSNANPSKKYNGKIHLIGKDVDPSGMTDVHCHLDKYDQNMIPGVYMNAEIQTTATLGHALPEESIVDFEGKNYVFISEGNSDYRLAEIAVEEPQKGLVKVLNYRDFEGKKIVSKNAYTLLMQLKNTSEE</sequence>
<evidence type="ECO:0000256" key="3">
    <source>
        <dbReference type="SAM" id="SignalP"/>
    </source>
</evidence>
<dbReference type="RefSeq" id="WP_112375877.1">
    <property type="nucleotide sequence ID" value="NZ_CP069793.1"/>
</dbReference>
<dbReference type="AlphaFoldDB" id="A0A2X2JKX1"/>
<evidence type="ECO:0000259" key="4">
    <source>
        <dbReference type="Pfam" id="PF25954"/>
    </source>
</evidence>
<dbReference type="InterPro" id="IPR051909">
    <property type="entry name" value="MFP_Cation_Efflux"/>
</dbReference>
<protein>
    <submittedName>
        <fullName evidence="5">Cation efflux system protein CzcB</fullName>
    </submittedName>
</protein>
<feature type="signal peptide" evidence="3">
    <location>
        <begin position="1"/>
        <end position="29"/>
    </location>
</feature>
<evidence type="ECO:0000313" key="5">
    <source>
        <dbReference type="EMBL" id="SPZ92423.1"/>
    </source>
</evidence>
<dbReference type="PANTHER" id="PTHR30097">
    <property type="entry name" value="CATION EFFLUX SYSTEM PROTEIN CUSB"/>
    <property type="match status" value="1"/>
</dbReference>
<dbReference type="Gene3D" id="2.40.30.170">
    <property type="match status" value="1"/>
</dbReference>
<evidence type="ECO:0000256" key="2">
    <source>
        <dbReference type="ARBA" id="ARBA00022448"/>
    </source>
</evidence>
<dbReference type="Gene3D" id="1.10.287.470">
    <property type="entry name" value="Helix hairpin bin"/>
    <property type="match status" value="1"/>
</dbReference>